<accession>A0A075FV79</accession>
<organism evidence="2">
    <name type="scientific">uncultured marine group II/III euryarchaeote AD1000_68_A10</name>
    <dbReference type="NCBI Taxonomy" id="1457799"/>
    <lineage>
        <taxon>Archaea</taxon>
        <taxon>Methanobacteriati</taxon>
        <taxon>Methanobacteriota</taxon>
        <taxon>environmental samples</taxon>
    </lineage>
</organism>
<evidence type="ECO:0000313" key="2">
    <source>
        <dbReference type="EMBL" id="AIE95565.1"/>
    </source>
</evidence>
<name>A0A075FV79_9EURY</name>
<dbReference type="EMBL" id="KF900455">
    <property type="protein sequence ID" value="AIE95565.1"/>
    <property type="molecule type" value="Genomic_DNA"/>
</dbReference>
<feature type="transmembrane region" description="Helical" evidence="1">
    <location>
        <begin position="52"/>
        <end position="72"/>
    </location>
</feature>
<sequence length="189" mass="21480">MIKKIKYVPILSIFMEQSPRVWNEFEWTQVEGSLTQDEIGFRVQSHGFRGMTVFFMLISFGFSFAGFTIFFASMSTTGLGGEIFAIPFLVGGAVNFVLFLFMLKGTTTFNMNRQGITLSRSLFGVTKSKTRLVSDLQSIESMVVYRMNKQPRHGVGLKFNNAKPLKFGVTLSSVEQNWMISEMSQFLQR</sequence>
<dbReference type="AlphaFoldDB" id="A0A075FV79"/>
<evidence type="ECO:0000256" key="1">
    <source>
        <dbReference type="SAM" id="Phobius"/>
    </source>
</evidence>
<reference evidence="2" key="1">
    <citation type="journal article" date="2014" name="Genome Biol. Evol.">
        <title>Pangenome evidence for extensive interdomain horizontal transfer affecting lineage core and shell genes in uncultured planktonic thaumarchaeota and euryarchaeota.</title>
        <authorList>
            <person name="Deschamps P."/>
            <person name="Zivanovic Y."/>
            <person name="Moreira D."/>
            <person name="Rodriguez-Valera F."/>
            <person name="Lopez-Garcia P."/>
        </authorList>
    </citation>
    <scope>NUCLEOTIDE SEQUENCE</scope>
</reference>
<keyword evidence="1" id="KW-1133">Transmembrane helix</keyword>
<feature type="transmembrane region" description="Helical" evidence="1">
    <location>
        <begin position="84"/>
        <end position="103"/>
    </location>
</feature>
<keyword evidence="1" id="KW-0472">Membrane</keyword>
<keyword evidence="1" id="KW-0812">Transmembrane</keyword>
<protein>
    <submittedName>
        <fullName evidence="2">Uncharacterized protein</fullName>
    </submittedName>
</protein>
<proteinExistence type="predicted"/>